<evidence type="ECO:0000313" key="1">
    <source>
        <dbReference type="EMBL" id="NHB94756.1"/>
    </source>
</evidence>
<evidence type="ECO:0000313" key="2">
    <source>
        <dbReference type="Proteomes" id="UP000591844"/>
    </source>
</evidence>
<dbReference type="EMBL" id="PUJW01000076">
    <property type="protein sequence ID" value="NHB94756.1"/>
    <property type="molecule type" value="Genomic_DNA"/>
</dbReference>
<gene>
    <name evidence="1" type="ORF">C5469_22620</name>
</gene>
<name>A0A7X5TIE6_9GAMM</name>
<proteinExistence type="predicted"/>
<sequence>MNNEVEPIDYRLEVELNKCSADLLINGLLIFSYYDKKPMNTLIGVGEYLKSENNTIQFYSWPSNRDSDIFDSDSKCNFILKARNRFETPNLKSVITINYHPNDSIAYNTSVSALNVRLDNEQWGKLLGRNSIIHDSKKEYYHYSQAFNIKKDYPTWNCVNSYQFSENKETIDSLPENHQLALINAYKEYWELLKNKNLEGLKNSIKNY</sequence>
<keyword evidence="2" id="KW-1185">Reference proteome</keyword>
<dbReference type="RefSeq" id="WP_166310883.1">
    <property type="nucleotide sequence ID" value="NZ_CAWPIB010000076.1"/>
</dbReference>
<reference evidence="1 2" key="1">
    <citation type="submission" date="2018-02" db="EMBL/GenBank/DDBJ databases">
        <authorList>
            <person name="Machado R.A."/>
        </authorList>
    </citation>
    <scope>NUCLEOTIDE SEQUENCE [LARGE SCALE GENOMIC DNA]</scope>
    <source>
        <strain evidence="1 2">DSM 19724</strain>
    </source>
</reference>
<comment type="caution">
    <text evidence="1">The sequence shown here is derived from an EMBL/GenBank/DDBJ whole genome shotgun (WGS) entry which is preliminary data.</text>
</comment>
<dbReference type="AlphaFoldDB" id="A0A7X5TIE6"/>
<accession>A0A7X5TIE6</accession>
<dbReference type="Proteomes" id="UP000591844">
    <property type="component" value="Unassembled WGS sequence"/>
</dbReference>
<protein>
    <submittedName>
        <fullName evidence="1">Uncharacterized protein</fullName>
    </submittedName>
</protein>
<organism evidence="1 2">
    <name type="scientific">Photorhabdus cinerea</name>
    <dbReference type="NCBI Taxonomy" id="471575"/>
    <lineage>
        <taxon>Bacteria</taxon>
        <taxon>Pseudomonadati</taxon>
        <taxon>Pseudomonadota</taxon>
        <taxon>Gammaproteobacteria</taxon>
        <taxon>Enterobacterales</taxon>
        <taxon>Morganellaceae</taxon>
        <taxon>Photorhabdus</taxon>
    </lineage>
</organism>